<keyword evidence="2" id="KW-1185">Reference proteome</keyword>
<evidence type="ECO:0000313" key="2">
    <source>
        <dbReference type="Proteomes" id="UP000755585"/>
    </source>
</evidence>
<dbReference type="EMBL" id="JAGINT010000002">
    <property type="protein sequence ID" value="MBP2354987.1"/>
    <property type="molecule type" value="Genomic_DNA"/>
</dbReference>
<dbReference type="Gene3D" id="3.20.20.80">
    <property type="entry name" value="Glycosidases"/>
    <property type="match status" value="1"/>
</dbReference>
<dbReference type="Proteomes" id="UP000755585">
    <property type="component" value="Unassembled WGS sequence"/>
</dbReference>
<gene>
    <name evidence="1" type="ORF">JOF29_006097</name>
</gene>
<dbReference type="RefSeq" id="WP_209697714.1">
    <property type="nucleotide sequence ID" value="NZ_BAAAVU010000015.1"/>
</dbReference>
<dbReference type="InterPro" id="IPR032719">
    <property type="entry name" value="WbsX"/>
</dbReference>
<proteinExistence type="predicted"/>
<name>A0ABS4UTM1_9ACTN</name>
<evidence type="ECO:0000313" key="1">
    <source>
        <dbReference type="EMBL" id="MBP2354987.1"/>
    </source>
</evidence>
<organism evidence="1 2">
    <name type="scientific">Kribbella aluminosa</name>
    <dbReference type="NCBI Taxonomy" id="416017"/>
    <lineage>
        <taxon>Bacteria</taxon>
        <taxon>Bacillati</taxon>
        <taxon>Actinomycetota</taxon>
        <taxon>Actinomycetes</taxon>
        <taxon>Propionibacteriales</taxon>
        <taxon>Kribbellaceae</taxon>
        <taxon>Kribbella</taxon>
    </lineage>
</organism>
<dbReference type="Pfam" id="PF14307">
    <property type="entry name" value="Glyco_tran_WbsX"/>
    <property type="match status" value="1"/>
</dbReference>
<protein>
    <recommendedName>
        <fullName evidence="3">Glycosyl transferase family WbsX</fullName>
    </recommendedName>
</protein>
<dbReference type="PANTHER" id="PTHR41244:SF1">
    <property type="entry name" value="GLYCOSYLTRANSFERASE"/>
    <property type="match status" value="1"/>
</dbReference>
<accession>A0ABS4UTM1</accession>
<comment type="caution">
    <text evidence="1">The sequence shown here is derived from an EMBL/GenBank/DDBJ whole genome shotgun (WGS) entry which is preliminary data.</text>
</comment>
<reference evidence="1 2" key="1">
    <citation type="submission" date="2021-03" db="EMBL/GenBank/DDBJ databases">
        <title>Sequencing the genomes of 1000 actinobacteria strains.</title>
        <authorList>
            <person name="Klenk H.-P."/>
        </authorList>
    </citation>
    <scope>NUCLEOTIDE SEQUENCE [LARGE SCALE GENOMIC DNA]</scope>
    <source>
        <strain evidence="1 2">DSM 18824</strain>
    </source>
</reference>
<sequence>MDRPKILAYYFPDWHRDPRNAKWFGQDWDEWKLLEAAKPRFDGHRQPRSPIDGPFDEATPAAAEHQIRLAKEYGVDGFLVDYYWYDDGPYLQAALDDGLLAARNSDDITFALMWANHELVDIFPHDDPANDSPRRLKNGAVDRVAFEKLARHVIDAYFARPNYLTVDGRPWLSVYELGNLIAGLGGVEETADALQWFDEQTRLAGFEGLHLDAVIWGVGVLPAAITLDKPAELVQKLGFRSATSYVWVHHADVGGFDFPRSGIDGLRAAAFAEYERYAAELDVPFYPNVTVGWDPSPRTDQSREFVRGRYPWTTTFDPSPQDFEYGLLLAKSFLERHRQPHPIITVNAWNEWTEGSALLPDSHNGYGFLEMIRDVFG</sequence>
<dbReference type="PANTHER" id="PTHR41244">
    <property type="entry name" value="RHAMNAN SYNTHESIS F"/>
    <property type="match status" value="1"/>
</dbReference>
<evidence type="ECO:0008006" key="3">
    <source>
        <dbReference type="Google" id="ProtNLM"/>
    </source>
</evidence>